<evidence type="ECO:0000256" key="10">
    <source>
        <dbReference type="ARBA" id="ARBA00022570"/>
    </source>
</evidence>
<feature type="coiled-coil region" evidence="33">
    <location>
        <begin position="635"/>
        <end position="669"/>
    </location>
</feature>
<dbReference type="FunFam" id="2.170.40.20:FF:000001">
    <property type="entry name" value="Envelope glycoprotein gp160"/>
    <property type="match status" value="1"/>
</dbReference>
<dbReference type="InterPro" id="IPR000328">
    <property type="entry name" value="GP41-like"/>
</dbReference>
<dbReference type="GO" id="GO:0005198">
    <property type="term" value="F:structural molecule activity"/>
    <property type="evidence" value="ECO:0007669"/>
    <property type="project" value="UniProtKB-UniRule"/>
</dbReference>
<dbReference type="GO" id="GO:0055036">
    <property type="term" value="C:virion membrane"/>
    <property type="evidence" value="ECO:0007669"/>
    <property type="project" value="UniProtKB-SubCell"/>
</dbReference>
<evidence type="ECO:0000256" key="22">
    <source>
        <dbReference type="ARBA" id="ARBA00022989"/>
    </source>
</evidence>
<feature type="site" description="Cleavage; by host furin" evidence="33">
    <location>
        <begin position="512"/>
        <end position="513"/>
    </location>
</feature>
<keyword evidence="30 33" id="KW-0449">Lipoprotein</keyword>
<feature type="short sequence motif" description="Di-leucine internalization motif" evidence="33">
    <location>
        <begin position="857"/>
        <end position="858"/>
    </location>
</feature>
<keyword evidence="12 33" id="KW-1162">Viral penetration into host cytoplasm</keyword>
<keyword evidence="23 33" id="KW-1039">Host endosome</keyword>
<keyword evidence="16 33" id="KW-0732">Signal</keyword>
<comment type="caution">
    <text evidence="33 34">Lacks conserved residue(s) required for the propagation of feature annotation.</text>
</comment>
<evidence type="ECO:0000256" key="20">
    <source>
        <dbReference type="ARBA" id="ARBA00022879"/>
    </source>
</evidence>
<keyword evidence="22 33" id="KW-1133">Transmembrane helix</keyword>
<evidence type="ECO:0000256" key="15">
    <source>
        <dbReference type="ARBA" id="ARBA00022703"/>
    </source>
</evidence>
<evidence type="ECO:0000256" key="17">
    <source>
        <dbReference type="ARBA" id="ARBA00022804"/>
    </source>
</evidence>
<evidence type="ECO:0000256" key="35">
    <source>
        <dbReference type="SAM" id="MobiDB-lite"/>
    </source>
</evidence>
<comment type="subunit">
    <text evidence="32">The mature envelope protein (Env) consists of a homotrimer of non-covalently associated gp120-gp41 heterodimers. The resulting complex protrudes from the virus surface as a spike. There seems to be as few as 10 spikes on the average virion. Interacts with host CD4, CCR5 and CXCR4. Gp120 also interacts with the C-type lectins CD209/DC-SIGN and CLEC4M/DC-SIGNR (collectively referred to as DC-SIGN(R)). Gp120 and gp41 interact with GalCer. Gp120 interacts with host ITGA4/ITGB7 complex; on CD4+ T-cells, this interaction results in rapid activation of integrin ITGAL/LFA-1, which facilitates efficient cell-to-cell spreading of HIV-1. Gp120 interacts with cell-associated heparan sulfate; this interaction increases virus infectivity on permissive cells and may be involved in infection of CD4- cells.</text>
</comment>
<dbReference type="Gene3D" id="1.20.5.490">
    <property type="entry name" value="Single helix bin"/>
    <property type="match status" value="1"/>
</dbReference>
<keyword evidence="27 33" id="KW-1015">Disulfide bond</keyword>
<dbReference type="SUPFAM" id="SSF58069">
    <property type="entry name" value="Virus ectodomain"/>
    <property type="match status" value="1"/>
</dbReference>
<dbReference type="GO" id="GO:0019031">
    <property type="term" value="C:viral envelope"/>
    <property type="evidence" value="ECO:0007669"/>
    <property type="project" value="UniProtKB-KW"/>
</dbReference>
<comment type="PTM">
    <text evidence="33">Palmitoylation of the transmembrane protein and of Env polyprotein (prior to its proteolytic cleavage) is essential for their association with host cell membrane lipid rafts. Palmitoylation is therefore required for envelope trafficking to classical lipid rafts, but not for viral replication.</text>
</comment>
<keyword evidence="29 33" id="KW-0899">Viral immunoevasion</keyword>
<dbReference type="InterPro" id="IPR037527">
    <property type="entry name" value="Gp160"/>
</dbReference>
<keyword evidence="24 33" id="KW-0175">Coiled coil</keyword>
<dbReference type="GO" id="GO:0052031">
    <property type="term" value="P:symbiont-mediated perturbation of host defense response"/>
    <property type="evidence" value="ECO:0007669"/>
    <property type="project" value="UniProtKB-UniRule"/>
</dbReference>
<evidence type="ECO:0000313" key="39">
    <source>
        <dbReference type="EMBL" id="AIL85923.1"/>
    </source>
</evidence>
<dbReference type="GO" id="GO:1903911">
    <property type="term" value="P:positive regulation of receptor clustering"/>
    <property type="evidence" value="ECO:0007669"/>
    <property type="project" value="UniProtKB-UniRule"/>
</dbReference>
<dbReference type="CDD" id="cd09909">
    <property type="entry name" value="HIV-1-like_HR1-HR2"/>
    <property type="match status" value="1"/>
</dbReference>
<organismHost>
    <name type="scientific">Homo sapiens</name>
    <name type="common">Human</name>
    <dbReference type="NCBI Taxonomy" id="9606"/>
</organismHost>
<evidence type="ECO:0000256" key="13">
    <source>
        <dbReference type="ARBA" id="ARBA00022685"/>
    </source>
</evidence>
<keyword evidence="19 33" id="KW-1043">Host membrane</keyword>
<evidence type="ECO:0000256" key="14">
    <source>
        <dbReference type="ARBA" id="ARBA00022692"/>
    </source>
</evidence>
<keyword evidence="10 33" id="KW-1165">Clathrin-mediated endocytosis of virus by host</keyword>
<evidence type="ECO:0000256" key="32">
    <source>
        <dbReference type="ARBA" id="ARBA00062028"/>
    </source>
</evidence>
<keyword evidence="9 33" id="KW-1032">Host cell membrane</keyword>
<evidence type="ECO:0000256" key="33">
    <source>
        <dbReference type="HAMAP-Rule" id="MF_04083"/>
    </source>
</evidence>
<feature type="region of interest" description="V2" evidence="33">
    <location>
        <begin position="160"/>
        <end position="199"/>
    </location>
</feature>
<dbReference type="EMBL" id="KM259395">
    <property type="protein sequence ID" value="AIL85923.1"/>
    <property type="molecule type" value="Genomic_RNA"/>
</dbReference>
<comment type="subcellular location">
    <subcellularLocation>
        <location evidence="3">Host cell membrane</location>
        <topology evidence="3">Peripheral membrane protein</topology>
    </subcellularLocation>
    <subcellularLocation>
        <location evidence="1">Host cell membrane</location>
        <topology evidence="1">Single-pass type I membrane protein</topology>
    </subcellularLocation>
    <subcellularLocation>
        <location evidence="2">Host endosome membrane</location>
        <topology evidence="2">Peripheral membrane protein</topology>
    </subcellularLocation>
    <subcellularLocation>
        <location evidence="5">Host endosome membrane</location>
        <topology evidence="5">Single-pass type I membrane protein</topology>
    </subcellularLocation>
    <subcellularLocation>
        <location evidence="6">Virion membrane</location>
        <topology evidence="6">Peripheral membrane protein</topology>
    </subcellularLocation>
    <subcellularLocation>
        <location evidence="4">Virion membrane</location>
        <topology evidence="4">Single-pass type I membrane protein</topology>
    </subcellularLocation>
</comment>
<dbReference type="FunFam" id="2.170.40.20:FF:000003">
    <property type="entry name" value="Envelope glycoprotein gp160"/>
    <property type="match status" value="1"/>
</dbReference>
<keyword evidence="31 33" id="KW-1160">Virus entry into host cell</keyword>
<evidence type="ECO:0000256" key="2">
    <source>
        <dbReference type="ARBA" id="ARBA00004433"/>
    </source>
</evidence>
<evidence type="ECO:0000256" key="16">
    <source>
        <dbReference type="ARBA" id="ARBA00022729"/>
    </source>
</evidence>
<dbReference type="Pfam" id="PF00517">
    <property type="entry name" value="GP41"/>
    <property type="match status" value="1"/>
</dbReference>
<keyword evidence="8 33" id="KW-1170">Fusion of virus membrane with host endosomal membrane</keyword>
<keyword evidence="11 33" id="KW-0945">Host-virus interaction</keyword>
<dbReference type="GO" id="GO:0019082">
    <property type="term" value="P:viral protein processing"/>
    <property type="evidence" value="ECO:0007669"/>
    <property type="project" value="UniProtKB-UniRule"/>
</dbReference>
<dbReference type="Gene3D" id="1.10.287.210">
    <property type="match status" value="1"/>
</dbReference>
<evidence type="ECO:0000256" key="26">
    <source>
        <dbReference type="ARBA" id="ARBA00023139"/>
    </source>
</evidence>
<dbReference type="GO" id="GO:0075512">
    <property type="term" value="P:clathrin-dependent endocytosis of virus by host cell"/>
    <property type="evidence" value="ECO:0007669"/>
    <property type="project" value="UniProtKB-UniRule"/>
</dbReference>
<accession>A0A077H9P6</accession>
<evidence type="ECO:0000259" key="36">
    <source>
        <dbReference type="Pfam" id="PF00516"/>
    </source>
</evidence>
<comment type="similarity">
    <text evidence="33">Belongs to the HIV-1 env protein family.</text>
</comment>
<dbReference type="Pfam" id="PF00516">
    <property type="entry name" value="GP120"/>
    <property type="match status" value="1"/>
</dbReference>
<keyword evidence="18 33" id="KW-0946">Virion</keyword>
<sequence>MRVKGIRKNYQHLWRWGIMLLGMLLMICNAANQSWVTVYYGVPVWREATTTLFCASDAKAYDTEVHNIWATHACVPTDPNPQEVELKNVTENFNMWKNDMVEQMHEDIISLWDQSLKPCVKLTPLCVTLNCTDDLKNSTSNNTSNPDNSTANSIGEIKNCSFNITTSIRDKVQKEYALFYKLDVVPIENETQSYRLVSCNTSVITQACPKVSFEPIPIHFCAPAGFAILKCRDKKFNGTGPCKNVSTVQCTHGIRPVVSTQLLLNGSLAEEEVVIRSENFTNNVKTIIVQLNESVEINCTRPNNNTRKSIHMGPGGAFYATGDIIGDIRQAHCNISGTKWKKTLGQIAKKLREKFENKTIVFNSSSGGDPEIVTHSFNCAGEFFYCNTTKLFNSTWNDTAGNDTAGNVTEENITLPCRIKQIINMWQEVGKAMYAPPIRGQIRCSSNITGLLLTRDGGKTNETNETEIFRPGGGNMKDNWRSELYKYKVVKIEPLGVAPTKAKRRVVQREKRAVGVIGAMFLGFLGTAGSTMGAASVTLTVQARQLLSGIVQQQNNLLRAIEAQQHLLQLTVWGIKQLQARLLAVERYLRDQQLLGIWGCSGKLICTTAVPWNASWSNKSLDYIWENMTWMQWDREINNYTDLIYNLLEVSQNQQEKNEQDLLALDKWASLWNWFDITNWLWYIKIFIMIVGGLIGLRIVFTVLSIVNRVRQGYSPISFQTRLPGPRGPDRPEGIEEEGGERDRDRSSPLVDGLLAIIWVDLRSLLLFSYHRLRDLLLIVARTVELLGRRGWETLKYWWNLLKYWSQELRNSVVSLLNATAIAVAEGTDRVIEVIQRAFRAILHIPRRIRQGFERLLL</sequence>
<dbReference type="SUPFAM" id="SSF56502">
    <property type="entry name" value="gp120 core"/>
    <property type="match status" value="2"/>
</dbReference>
<dbReference type="GO" id="GO:0039654">
    <property type="term" value="P:fusion of virus membrane with host endosome membrane"/>
    <property type="evidence" value="ECO:0007669"/>
    <property type="project" value="UniProtKB-UniRule"/>
</dbReference>
<comment type="PTM">
    <text evidence="33">Highly glycosylated by host. The high number of glycan on the protein is reffered to as 'glycan shield' because it contributes to hide protein sequence from adaptive immune system.</text>
</comment>
<dbReference type="GO" id="GO:0044175">
    <property type="term" value="C:host cell endosome membrane"/>
    <property type="evidence" value="ECO:0007669"/>
    <property type="project" value="UniProtKB-SubCell"/>
</dbReference>
<organism evidence="38">
    <name type="scientific">Human immunodeficiency virus type 1</name>
    <name type="common">HIV-1</name>
    <dbReference type="NCBI Taxonomy" id="11676"/>
    <lineage>
        <taxon>Viruses</taxon>
        <taxon>Riboviria</taxon>
        <taxon>Pararnavirae</taxon>
        <taxon>Artverviricota</taxon>
        <taxon>Revtraviricetes</taxon>
        <taxon>Ortervirales</taxon>
        <taxon>Retroviridae</taxon>
        <taxon>Orthoretrovirinae</taxon>
        <taxon>Lentivirus</taxon>
        <taxon>Lentivirus humimdef1</taxon>
    </lineage>
</organism>
<comment type="miscellaneous">
    <text evidence="33">HIV-1 lineages are divided in three main groups, M (for Major), O (for Outlier), and N (for New, or Non-M, Non-O). The vast majority of strains found worldwide belong to the group M. Group O seems to be endemic to and largely confined to Cameroon and neighboring countries in West Central Africa, where these viruses represent a small minority of HIV-1 strains. The group N is represented by a limited number of isolates from Cameroonian persons. The group M is further subdivided in 9 clades or subtypes (A to D, F to H, J and K).</text>
</comment>
<gene>
    <name evidence="33 38" type="primary">env</name>
</gene>
<evidence type="ECO:0000256" key="12">
    <source>
        <dbReference type="ARBA" id="ARBA00022595"/>
    </source>
</evidence>
<dbReference type="GO" id="GO:0020002">
    <property type="term" value="C:host cell plasma membrane"/>
    <property type="evidence" value="ECO:0007669"/>
    <property type="project" value="UniProtKB-SubCell"/>
</dbReference>
<keyword evidence="28 33" id="KW-0325">Glycoprotein</keyword>
<dbReference type="GO" id="GO:0019062">
    <property type="term" value="P:virion attachment to host cell"/>
    <property type="evidence" value="ECO:0007669"/>
    <property type="project" value="UniProtKB-UniRule"/>
</dbReference>
<feature type="transmembrane region" description="Helical" evidence="34">
    <location>
        <begin position="12"/>
        <end position="32"/>
    </location>
</feature>
<feature type="disulfide bond" evidence="33">
    <location>
        <begin position="231"/>
        <end position="242"/>
    </location>
</feature>
<feature type="chain" id="PRO_5042621960" description="Transmembrane protein gp41" evidence="33">
    <location>
        <begin position="513"/>
        <end position="858"/>
    </location>
</feature>
<feature type="chain" id="PRO_5042621959" description="Envelope glycoprotein gp160" evidence="33">
    <location>
        <begin position="33"/>
        <end position="858"/>
    </location>
</feature>
<evidence type="ECO:0000256" key="31">
    <source>
        <dbReference type="ARBA" id="ARBA00023296"/>
    </source>
</evidence>
<evidence type="ECO:0000256" key="3">
    <source>
        <dbReference type="ARBA" id="ARBA00004505"/>
    </source>
</evidence>
<dbReference type="InterPro" id="IPR036377">
    <property type="entry name" value="Gp120_core_sf"/>
</dbReference>
<feature type="disulfide bond" evidence="33">
    <location>
        <begin position="221"/>
        <end position="250"/>
    </location>
</feature>
<evidence type="ECO:0000256" key="23">
    <source>
        <dbReference type="ARBA" id="ARBA00023046"/>
    </source>
</evidence>
<feature type="domain" description="Retroviral envelope protein GP41-like" evidence="37">
    <location>
        <begin position="532"/>
        <end position="721"/>
    </location>
</feature>
<dbReference type="FunFam" id="1.10.287.210:FF:000001">
    <property type="entry name" value="Envelope glycoprotein gp160"/>
    <property type="match status" value="1"/>
</dbReference>
<evidence type="ECO:0000259" key="37">
    <source>
        <dbReference type="Pfam" id="PF00517"/>
    </source>
</evidence>
<feature type="disulfide bond" evidence="33">
    <location>
        <begin position="600"/>
        <end position="606"/>
    </location>
</feature>
<comment type="domain">
    <text evidence="33">The YXXL motif is involved in determining the exact site of viral release at the surface of infected mononuclear cells and promotes endocytosis. YXXL and di-leucine endocytosis motifs interact directly or indirectly with the clathrin adapter complexes, opperate independently, and their activities are not additive.</text>
</comment>
<comment type="domain">
    <text evidence="33">Some of the most genetically diverse regions of the viral genome are present in Env. They are called variable regions 1 through 5 (V1 through V5). Coreceptor usage of gp120 is determined mainly by the primary structure of the third variable region (V3) in the outer domain of gp120. The sequence of V3 determines which coreceptor, CCR5 and/or CXCR4 (corresponding to R5/macrophage, X4/T cell and R5X4/T cell and macrophage tropism), is used to trigger the fusion potential of the Env complex, and hence which cells the virus can infect. Binding to CCR5 involves a region adjacent in addition to V3.</text>
</comment>
<comment type="subcellular location">
    <molecule>Surface protein gp120</molecule>
    <subcellularLocation>
        <location evidence="33">Virion membrane</location>
        <topology evidence="33">Peripheral membrane protein</topology>
    </subcellularLocation>
    <subcellularLocation>
        <location evidence="33">Host cell membrane</location>
        <topology evidence="33">Peripheral membrane protein</topology>
    </subcellularLocation>
    <subcellularLocation>
        <location evidence="33">Host endosome membrane</location>
        <topology evidence="33">Single-pass type I membrane protein</topology>
    </subcellularLocation>
    <text evidence="33">The surface protein is not anchored to the viral envelope, but associates with the extravirion surface through its binding to TM. It is probably concentrated at the site of budding and incorporated into the virions possibly by contacts between the cytoplasmic tail of Env and the N-terminus of Gag.</text>
</comment>
<feature type="region of interest" description="Immunosuppression" evidence="33">
    <location>
        <begin position="576"/>
        <end position="594"/>
    </location>
</feature>
<evidence type="ECO:0000256" key="8">
    <source>
        <dbReference type="ARBA" id="ARBA00022510"/>
    </source>
</evidence>
<keyword evidence="7 33" id="KW-1168">Fusion of virus membrane with host membrane</keyword>
<evidence type="ECO:0000256" key="7">
    <source>
        <dbReference type="ARBA" id="ARBA00022506"/>
    </source>
</evidence>
<feature type="region of interest" description="MPER; binding to GalCer" evidence="33">
    <location>
        <begin position="664"/>
        <end position="685"/>
    </location>
</feature>
<evidence type="ECO:0000256" key="34">
    <source>
        <dbReference type="RuleBase" id="RU363095"/>
    </source>
</evidence>
<proteinExistence type="inferred from homology"/>
<evidence type="ECO:0000256" key="28">
    <source>
        <dbReference type="ARBA" id="ARBA00023180"/>
    </source>
</evidence>
<keyword evidence="13 33" id="KW-0165">Cleavage on pair of basic residues</keyword>
<evidence type="ECO:0000313" key="38">
    <source>
        <dbReference type="EMBL" id="AIL85888.1"/>
    </source>
</evidence>
<dbReference type="GO" id="GO:0019064">
    <property type="term" value="P:fusion of virus membrane with host plasma membrane"/>
    <property type="evidence" value="ECO:0007669"/>
    <property type="project" value="UniProtKB-UniRule"/>
</dbReference>
<comment type="PTM">
    <text evidence="33">Specific enzymatic cleavages in vivo yield mature proteins. Envelope glycoproteins are synthesized as a inactive precursor that is heavily N-glycosylated and processed likely by host cell furin in the Golgi to yield the mature SU and TM proteins. The cleavage site between SU and TM requires the minimal sequence [KR]-X-[KR]-R. About 2 of the 9 disulfide bonds of gp41 are reduced by P4HB/PDI, following binding to CD4 receptor.</text>
</comment>
<keyword evidence="26 33" id="KW-0564">Palmitate</keyword>
<comment type="function">
    <text evidence="33">Envelope glycoprotein gp160: Oligomerizes in the host endoplasmic reticulum into predominantly trimers. In a second time, gp160 transits in the host Golgi, where glycosylation is completed. The precursor is then proteolytically cleaved in the trans-Golgi and thereby activated by cellular furin or furin-like proteases to produce gp120 and gp41.</text>
</comment>
<evidence type="ECO:0000256" key="27">
    <source>
        <dbReference type="ARBA" id="ARBA00023157"/>
    </source>
</evidence>
<feature type="region of interest" description="Disordered" evidence="35">
    <location>
        <begin position="720"/>
        <end position="747"/>
    </location>
</feature>
<comment type="miscellaneous">
    <text evidence="33">Inhibitors targeting HIV-1 viral envelope proteins are used as antiretroviral drugs. Attachment of virions to the cell surface via non-specific interactions and CD4 binding can be blocked by inhibitors that include cyanovirin-N, cyclotriazadisulfonamide analogs, PRO 2000, TNX 355 and PRO 542. In addition, BMS 806 can block CD4-induced conformational changes. Env interactions with the coreceptor molecules can be targeted by CCR5 antagonists including SCH-D, maraviroc (UK 427857) and aplaviroc (GW 873140), and the CXCR4 antagonist AMD 070. Fusion of viral and cellular membranes can be inhibited by peptides such as enfuvirtide and tifuvirtide (T 1249). Resistance to inhibitors associated with mutations in Env are observed. Most of the time, single mutations confer only a modest reduction in drug susceptibility. Combination of several mutations is usually required to develop a high-level drug resistance.</text>
</comment>
<feature type="transmembrane region" description="Helical" evidence="34">
    <location>
        <begin position="680"/>
        <end position="707"/>
    </location>
</feature>
<comment type="function">
    <text evidence="33">Transmembrane protein gp41: Acts as a class I viral fusion protein. Under the current model, the protein has at least 3 conformational states: pre-fusion native state, pre-hairpin intermediate state, and post-fusion hairpin state. During fusion of viral and target intracellular membranes, the coiled coil regions (heptad repeats) assume a trimer-of-hairpins structure, positioning the fusion peptide in close proximity to the C-terminal region of the ectodomain. The formation of this structure appears to drive apposition and subsequent fusion of viral and target cell membranes. Complete fusion occurs in host cell endosomes and is dynamin-dependent, however some lipid transfer might occur at the plasma membrane. The virus undergoes clathrin-dependent internalization long before endosomal fusion, thus minimizing the surface exposure of conserved viral epitopes during fusion and reducing the efficacy of inhibitors targeting these epitopes. Membranes fusion leads to delivery of the nucleocapsid into the cytoplasm.</text>
</comment>
<comment type="subcellular location">
    <molecule>Transmembrane protein gp41</molecule>
    <subcellularLocation>
        <location evidence="33">Virion membrane</location>
        <topology evidence="33">Single-pass type I membrane protein</topology>
    </subcellularLocation>
    <subcellularLocation>
        <location evidence="33">Host cell membrane</location>
        <topology evidence="33">Single-pass type I membrane protein</topology>
    </subcellularLocation>
    <subcellularLocation>
        <location evidence="33">Host endosome membrane</location>
        <topology evidence="33">Single-pass type I membrane protein</topology>
    </subcellularLocation>
    <text evidence="33">It is probably concentrated at the site of budding and incorporated into the virions possibly by contacts between the cytoplasmic tail of Env and the N-terminus of Gag.</text>
</comment>
<keyword evidence="20 33" id="KW-0261">Viral envelope protein</keyword>
<dbReference type="Gene3D" id="2.170.40.20">
    <property type="entry name" value="Human immunodeficiency virus 1, Gp160, envelope glycoprotein"/>
    <property type="match status" value="2"/>
</dbReference>
<feature type="disulfide bond" evidence="33">
    <location>
        <begin position="54"/>
        <end position="74"/>
    </location>
</feature>
<dbReference type="GO" id="GO:0016020">
    <property type="term" value="C:membrane"/>
    <property type="evidence" value="ECO:0007669"/>
    <property type="project" value="UniProtKB-UniRule"/>
</dbReference>
<feature type="domain" description="Human immunodeficiency virus 1 envelope glycoprotein Gp120" evidence="36">
    <location>
        <begin position="35"/>
        <end position="512"/>
    </location>
</feature>
<comment type="subunit">
    <text evidence="33">The mature envelope protein (Env) consists of a homotrimer of non-covalently associated gp120-gp41 heterodimers. The resulting complex protrudes from the virus surface as a spike. There seems to be as few as 10 spikes on the average virion. Surface protein gp120 interacts with host CD4, CCR5 and CXCR4. Gp120 also interacts with the C-type lectins CD209/DC-SIGN and CLEC4M/DC-SIGNR (collectively referred to as DC-SIGN(R)). Gp120 and gp41 interact with GalCer. Gp120 interacts with host ITGA4/ITGB7 complex; on CD4+ T-cells, this interaction results in rapid activation of integrin ITGAL/LFA-1, which facilitates efficient cell-to-cell spreading of HIV-1. Gp120 interacts with cell-associated heparan sulfate; this interaction increases virus infectivity on permissive cells and may be involved in infection of CD4- cells.</text>
</comment>
<evidence type="ECO:0000256" key="21">
    <source>
        <dbReference type="ARBA" id="ARBA00022890"/>
    </source>
</evidence>
<name>A0A077H9P6_HV1</name>
<keyword evidence="17 33" id="KW-1161">Viral attachment to host cell</keyword>
<evidence type="ECO:0000256" key="18">
    <source>
        <dbReference type="ARBA" id="ARBA00022844"/>
    </source>
</evidence>
<dbReference type="EMBL" id="KM259386">
    <property type="protein sequence ID" value="AIL85888.1"/>
    <property type="molecule type" value="Genomic_RNA"/>
</dbReference>
<keyword evidence="21 33" id="KW-1164">Virus endocytosis by host</keyword>
<comment type="function">
    <text evidence="33">Surface protein gp120: Attaches the virus to the host lymphoid cell by binding to the primary receptor CD4. This interaction induces a structural rearrangement creating a high affinity binding site for a chemokine coreceptor like CXCR4 and/or CCR5. Acts as a ligand for CD209/DC-SIGN and CLEC4M/DC-SIGNR, which are respectively found on dendritic cells (DCs), and on endothelial cells of liver sinusoids and lymph node sinuses. These interactions allow capture of viral particles at mucosal surfaces by these cells and subsequent transmission to permissive cells. HIV subverts the migration properties of dendritic cells to gain access to CD4+ T-cells in lymph nodes. Virus transmission to permissive T-cells occurs either in trans (without DCs infection, through viral capture and transmission), or in cis (following DCs productive infection, through the usual CD4-gp120 interaction), thereby inducing a robust infection. In trans infection, bound virions remain infectious over days and it is proposed that they are not degraded, but protected in non-lysosomal acidic organelles within the DCs close to the cell membrane thus contributing to the viral infectious potential during DCs' migration from the periphery to the lymphoid tissues. On arrival at lymphoid tissues, intact virions recycle back to DCs' cell surface allowing virus transmission to CD4+ T-cells.</text>
</comment>
<evidence type="ECO:0000256" key="4">
    <source>
        <dbReference type="ARBA" id="ARBA00004563"/>
    </source>
</evidence>
<feature type="region of interest" description="CD4-binding loop" evidence="33">
    <location>
        <begin position="365"/>
        <end position="375"/>
    </location>
</feature>
<comment type="domain">
    <text evidence="33">The membrane proximal external region (MPER) present in gp41 is a tryptophan-rich region recognized by the antibodies 2F5, Z13, and 4E10. MPER seems to play a role in fusion.</text>
</comment>
<keyword evidence="15 33" id="KW-0053">Apoptosis</keyword>
<comment type="domain">
    <text evidence="33 34">The 17 amino acids long immunosuppressive region is present in many retroviral envelope proteins. Synthetic peptides derived from this relatively conserved sequence inhibit immune function in vitro and in vivo.</text>
</comment>
<evidence type="ECO:0000256" key="11">
    <source>
        <dbReference type="ARBA" id="ARBA00022581"/>
    </source>
</evidence>
<reference evidence="38" key="1">
    <citation type="journal article" date="2014" name="Retrovirology">
        <title>Single genome analysis reveals genetic characteristics of Neuroadaptation across HIV-1 envelope.</title>
        <authorList>
            <person name="Evering T.H."/>
            <person name="Kamau E."/>
            <person name="St Bernard L."/>
            <person name="Farmer C.B."/>
            <person name="Kong X.P."/>
            <person name="Markowitz M."/>
        </authorList>
    </citation>
    <scope>NUCLEOTIDE SEQUENCE</scope>
    <source>
        <strain evidence="38">P053111D4</strain>
        <strain evidence="39">P060711B8</strain>
    </source>
</reference>
<keyword evidence="25 33" id="KW-0472">Membrane</keyword>
<comment type="domain">
    <text evidence="33">The CD4-binding region is targeted by the antibody b12.</text>
</comment>
<dbReference type="HAMAP" id="MF_04083">
    <property type="entry name" value="HIV_ENV"/>
    <property type="match status" value="1"/>
</dbReference>
<dbReference type="GO" id="GO:1903908">
    <property type="term" value="P:positive regulation of plasma membrane raft polarization"/>
    <property type="evidence" value="ECO:0007669"/>
    <property type="project" value="UniProtKB-UniRule"/>
</dbReference>
<evidence type="ECO:0000256" key="1">
    <source>
        <dbReference type="ARBA" id="ARBA00004402"/>
    </source>
</evidence>
<evidence type="ECO:0000256" key="19">
    <source>
        <dbReference type="ARBA" id="ARBA00022870"/>
    </source>
</evidence>
<evidence type="ECO:0000256" key="29">
    <source>
        <dbReference type="ARBA" id="ARBA00023280"/>
    </source>
</evidence>
<keyword evidence="14 33" id="KW-0812">Transmembrane</keyword>
<dbReference type="InterPro" id="IPR000777">
    <property type="entry name" value="HIV1_Gp120"/>
</dbReference>
<evidence type="ECO:0000256" key="25">
    <source>
        <dbReference type="ARBA" id="ARBA00023136"/>
    </source>
</evidence>
<protein>
    <recommendedName>
        <fullName evidence="33">Envelope glycoprotein gp160</fullName>
    </recommendedName>
    <alternativeName>
        <fullName evidence="33">Env polyprotein</fullName>
    </alternativeName>
    <component>
        <recommendedName>
            <fullName evidence="33">Surface protein gp120</fullName>
            <shortName evidence="33">SU</shortName>
        </recommendedName>
        <alternativeName>
            <fullName evidence="33">Glycoprotein 120</fullName>
            <shortName evidence="33">gp120</shortName>
        </alternativeName>
    </component>
    <component>
        <recommendedName>
            <fullName evidence="33">Transmembrane protein gp41</fullName>
            <shortName evidence="33">TM</shortName>
        </recommendedName>
        <alternativeName>
            <fullName evidence="33">Glycoprotein 41</fullName>
            <shortName evidence="33">gp41</shortName>
        </alternativeName>
    </component>
</protein>
<evidence type="ECO:0000256" key="24">
    <source>
        <dbReference type="ARBA" id="ARBA00023054"/>
    </source>
</evidence>
<feature type="topological domain" description="Cytoplasmic" evidence="33">
    <location>
        <begin position="708"/>
        <end position="858"/>
    </location>
</feature>
<evidence type="ECO:0000256" key="5">
    <source>
        <dbReference type="ARBA" id="ARBA00004578"/>
    </source>
</evidence>
<dbReference type="FunFam" id="1.20.5.490:FF:000001">
    <property type="entry name" value="Envelope glycoprotein gp160"/>
    <property type="match status" value="1"/>
</dbReference>
<evidence type="ECO:0000256" key="30">
    <source>
        <dbReference type="ARBA" id="ARBA00023288"/>
    </source>
</evidence>
<evidence type="ECO:0000256" key="9">
    <source>
        <dbReference type="ARBA" id="ARBA00022511"/>
    </source>
</evidence>
<evidence type="ECO:0000256" key="6">
    <source>
        <dbReference type="ARBA" id="ARBA00004650"/>
    </source>
</evidence>